<gene>
    <name evidence="1" type="ORF">HPB49_016531</name>
</gene>
<reference evidence="1" key="1">
    <citation type="submission" date="2020-05" db="EMBL/GenBank/DDBJ databases">
        <title>Large-scale comparative analyses of tick genomes elucidate their genetic diversity and vector capacities.</title>
        <authorList>
            <person name="Jia N."/>
            <person name="Wang J."/>
            <person name="Shi W."/>
            <person name="Du L."/>
            <person name="Sun Y."/>
            <person name="Zhan W."/>
            <person name="Jiang J."/>
            <person name="Wang Q."/>
            <person name="Zhang B."/>
            <person name="Ji P."/>
            <person name="Sakyi L.B."/>
            <person name="Cui X."/>
            <person name="Yuan T."/>
            <person name="Jiang B."/>
            <person name="Yang W."/>
            <person name="Lam T.T.-Y."/>
            <person name="Chang Q."/>
            <person name="Ding S."/>
            <person name="Wang X."/>
            <person name="Zhu J."/>
            <person name="Ruan X."/>
            <person name="Zhao L."/>
            <person name="Wei J."/>
            <person name="Que T."/>
            <person name="Du C."/>
            <person name="Cheng J."/>
            <person name="Dai P."/>
            <person name="Han X."/>
            <person name="Huang E."/>
            <person name="Gao Y."/>
            <person name="Liu J."/>
            <person name="Shao H."/>
            <person name="Ye R."/>
            <person name="Li L."/>
            <person name="Wei W."/>
            <person name="Wang X."/>
            <person name="Wang C."/>
            <person name="Yang T."/>
            <person name="Huo Q."/>
            <person name="Li W."/>
            <person name="Guo W."/>
            <person name="Chen H."/>
            <person name="Zhou L."/>
            <person name="Ni X."/>
            <person name="Tian J."/>
            <person name="Zhou Y."/>
            <person name="Sheng Y."/>
            <person name="Liu T."/>
            <person name="Pan Y."/>
            <person name="Xia L."/>
            <person name="Li J."/>
            <person name="Zhao F."/>
            <person name="Cao W."/>
        </authorList>
    </citation>
    <scope>NUCLEOTIDE SEQUENCE</scope>
    <source>
        <strain evidence="1">Dsil-2018</strain>
    </source>
</reference>
<protein>
    <submittedName>
        <fullName evidence="1">Uncharacterized protein</fullName>
    </submittedName>
</protein>
<evidence type="ECO:0000313" key="1">
    <source>
        <dbReference type="EMBL" id="KAH7941719.1"/>
    </source>
</evidence>
<organism evidence="1 2">
    <name type="scientific">Dermacentor silvarum</name>
    <name type="common">Tick</name>
    <dbReference type="NCBI Taxonomy" id="543639"/>
    <lineage>
        <taxon>Eukaryota</taxon>
        <taxon>Metazoa</taxon>
        <taxon>Ecdysozoa</taxon>
        <taxon>Arthropoda</taxon>
        <taxon>Chelicerata</taxon>
        <taxon>Arachnida</taxon>
        <taxon>Acari</taxon>
        <taxon>Parasitiformes</taxon>
        <taxon>Ixodida</taxon>
        <taxon>Ixodoidea</taxon>
        <taxon>Ixodidae</taxon>
        <taxon>Rhipicephalinae</taxon>
        <taxon>Dermacentor</taxon>
    </lineage>
</organism>
<sequence length="277" mass="31212">MAPNRSWNQQQSSHVQELTTFFQANSRVKDYQAHSFKVHSVNWSCDGRRLACGSFDKTVSIFVLDKDRMASENINICWSPDGQTIAVGNKEDLVSFIDVRSHKVRTDQQFKFEVNEIAWNNTNTHFFLTSGQGCIHILSYPDLQLQTVLNAHPANCICIEFDPTGKYFATGSVDALVSLWDVQELACLRTFSRLEWPVRTISFSHDGKMLASASEDLLIDIADVETGEKIFEVPCESPTFTIAWHPKRHLLAFAGDDKGERDQDAGTVKVFGWPSSS</sequence>
<dbReference type="Proteomes" id="UP000821865">
    <property type="component" value="Chromosome 7"/>
</dbReference>
<accession>A0ACB8CG58</accession>
<keyword evidence="2" id="KW-1185">Reference proteome</keyword>
<evidence type="ECO:0000313" key="2">
    <source>
        <dbReference type="Proteomes" id="UP000821865"/>
    </source>
</evidence>
<comment type="caution">
    <text evidence="1">The sequence shown here is derived from an EMBL/GenBank/DDBJ whole genome shotgun (WGS) entry which is preliminary data.</text>
</comment>
<proteinExistence type="predicted"/>
<dbReference type="EMBL" id="CM023476">
    <property type="protein sequence ID" value="KAH7941719.1"/>
    <property type="molecule type" value="Genomic_DNA"/>
</dbReference>
<name>A0ACB8CG58_DERSI</name>